<evidence type="ECO:0000313" key="1">
    <source>
        <dbReference type="EMBL" id="KAG1784999.1"/>
    </source>
</evidence>
<dbReference type="OrthoDB" id="2691235at2759"/>
<keyword evidence="2" id="KW-1185">Reference proteome</keyword>
<dbReference type="GeneID" id="64601663"/>
<reference evidence="1" key="1">
    <citation type="journal article" date="2020" name="New Phytol.">
        <title>Comparative genomics reveals dynamic genome evolution in host specialist ectomycorrhizal fungi.</title>
        <authorList>
            <person name="Lofgren L.A."/>
            <person name="Nguyen N.H."/>
            <person name="Vilgalys R."/>
            <person name="Ruytinx J."/>
            <person name="Liao H.L."/>
            <person name="Branco S."/>
            <person name="Kuo A."/>
            <person name="LaButti K."/>
            <person name="Lipzen A."/>
            <person name="Andreopoulos W."/>
            <person name="Pangilinan J."/>
            <person name="Riley R."/>
            <person name="Hundley H."/>
            <person name="Na H."/>
            <person name="Barry K."/>
            <person name="Grigoriev I.V."/>
            <person name="Stajich J.E."/>
            <person name="Kennedy P.G."/>
        </authorList>
    </citation>
    <scope>NUCLEOTIDE SEQUENCE</scope>
    <source>
        <strain evidence="1">S12</strain>
    </source>
</reference>
<organism evidence="1 2">
    <name type="scientific">Suillus plorans</name>
    <dbReference type="NCBI Taxonomy" id="116603"/>
    <lineage>
        <taxon>Eukaryota</taxon>
        <taxon>Fungi</taxon>
        <taxon>Dikarya</taxon>
        <taxon>Basidiomycota</taxon>
        <taxon>Agaricomycotina</taxon>
        <taxon>Agaricomycetes</taxon>
        <taxon>Agaricomycetidae</taxon>
        <taxon>Boletales</taxon>
        <taxon>Suillineae</taxon>
        <taxon>Suillaceae</taxon>
        <taxon>Suillus</taxon>
    </lineage>
</organism>
<dbReference type="Proteomes" id="UP000719766">
    <property type="component" value="Unassembled WGS sequence"/>
</dbReference>
<dbReference type="RefSeq" id="XP_041152484.1">
    <property type="nucleotide sequence ID" value="XM_041307899.1"/>
</dbReference>
<accession>A0A9P7A9J2</accession>
<dbReference type="EMBL" id="JABBWE010000122">
    <property type="protein sequence ID" value="KAG1784999.1"/>
    <property type="molecule type" value="Genomic_DNA"/>
</dbReference>
<name>A0A9P7A9J2_9AGAM</name>
<sequence>MPTSNSTFTTESSRPDGRLPRPFHHLHYLDLAVDADDDVLHDFICIQFHATFDFNWPAKHIILKATVSHPPTYELADAMSKITTTLLSHSLPRIHDSWFPNNYATTTDTTSNNISDVKRIAFKLNDELTPAETHPGVYARDTTGSPSCSTSLDALGPGAMAESRQLPQGSAPGYPVVRNLGTECLNGCVGTPNTPTFEDVKVILALHDLPRGVVREIHSCVLQREGFEDTQWPYVLDDNLVLEPRKSALLYAIHNLVSLIY</sequence>
<gene>
    <name evidence="1" type="ORF">HD556DRAFT_1451164</name>
</gene>
<protein>
    <submittedName>
        <fullName evidence="1">Uncharacterized protein</fullName>
    </submittedName>
</protein>
<dbReference type="AlphaFoldDB" id="A0A9P7A9J2"/>
<proteinExistence type="predicted"/>
<evidence type="ECO:0000313" key="2">
    <source>
        <dbReference type="Proteomes" id="UP000719766"/>
    </source>
</evidence>
<comment type="caution">
    <text evidence="1">The sequence shown here is derived from an EMBL/GenBank/DDBJ whole genome shotgun (WGS) entry which is preliminary data.</text>
</comment>